<proteinExistence type="predicted"/>
<protein>
    <submittedName>
        <fullName evidence="1">IS4 family transposase</fullName>
    </submittedName>
</protein>
<evidence type="ECO:0000313" key="2">
    <source>
        <dbReference type="Proteomes" id="UP000269301"/>
    </source>
</evidence>
<sequence>QIEILFKTWKSLFEIHRVKKMKKERFECHLYGTLIRLLLCSTLAFQCRRMLYRKHQMETSEYKSISIAKECLSIFKDVVLKRNSLVELCRKVYISIKINGRKCHKKKKETVFDILNIAYKPNVSEAND</sequence>
<feature type="non-terminal residue" evidence="1">
    <location>
        <position position="1"/>
    </location>
</feature>
<name>A0A495A418_9BACI</name>
<dbReference type="AlphaFoldDB" id="A0A495A418"/>
<gene>
    <name evidence="1" type="ORF">D8M06_07595</name>
</gene>
<keyword evidence="2" id="KW-1185">Reference proteome</keyword>
<dbReference type="InterPro" id="IPR012337">
    <property type="entry name" value="RNaseH-like_sf"/>
</dbReference>
<organism evidence="1 2">
    <name type="scientific">Oceanobacillus halophilus</name>
    <dbReference type="NCBI Taxonomy" id="930130"/>
    <lineage>
        <taxon>Bacteria</taxon>
        <taxon>Bacillati</taxon>
        <taxon>Bacillota</taxon>
        <taxon>Bacilli</taxon>
        <taxon>Bacillales</taxon>
        <taxon>Bacillaceae</taxon>
        <taxon>Oceanobacillus</taxon>
    </lineage>
</organism>
<accession>A0A495A418</accession>
<reference evidence="1 2" key="1">
    <citation type="journal article" date="2016" name="Int. J. Syst. Evol. Microbiol.">
        <title>Oceanobacillus halophilus sp. nov., a novel moderately halophilic bacterium from a hypersaline lake.</title>
        <authorList>
            <person name="Amoozegar M.A."/>
            <person name="Bagheri M."/>
            <person name="Makhdoumi A."/>
            <person name="Nikou M.M."/>
            <person name="Fazeli S.A.S."/>
            <person name="Schumann P."/>
            <person name="Sproer C."/>
            <person name="Sanchez-Porro C."/>
            <person name="Ventosa A."/>
        </authorList>
    </citation>
    <scope>NUCLEOTIDE SEQUENCE [LARGE SCALE GENOMIC DNA]</scope>
    <source>
        <strain evidence="1 2">DSM 23996</strain>
    </source>
</reference>
<comment type="caution">
    <text evidence="1">The sequence shown here is derived from an EMBL/GenBank/DDBJ whole genome shotgun (WGS) entry which is preliminary data.</text>
</comment>
<dbReference type="Proteomes" id="UP000269301">
    <property type="component" value="Unassembled WGS sequence"/>
</dbReference>
<dbReference type="EMBL" id="RBZP01000004">
    <property type="protein sequence ID" value="RKQ34241.1"/>
    <property type="molecule type" value="Genomic_DNA"/>
</dbReference>
<dbReference type="SUPFAM" id="SSF53098">
    <property type="entry name" value="Ribonuclease H-like"/>
    <property type="match status" value="1"/>
</dbReference>
<evidence type="ECO:0000313" key="1">
    <source>
        <dbReference type="EMBL" id="RKQ34241.1"/>
    </source>
</evidence>